<feature type="compositionally biased region" description="Polar residues" evidence="5">
    <location>
        <begin position="414"/>
        <end position="425"/>
    </location>
</feature>
<dbReference type="AlphaFoldDB" id="A0AA86VBA9"/>
<dbReference type="EMBL" id="OY731401">
    <property type="protein sequence ID" value="CAJ1949214.1"/>
    <property type="molecule type" value="Genomic_DNA"/>
</dbReference>
<evidence type="ECO:0000313" key="6">
    <source>
        <dbReference type="EMBL" id="CAJ1949214.1"/>
    </source>
</evidence>
<dbReference type="Proteomes" id="UP001189624">
    <property type="component" value="Chromosome 4"/>
</dbReference>
<dbReference type="SUPFAM" id="SSF69318">
    <property type="entry name" value="Integrin alpha N-terminal domain"/>
    <property type="match status" value="1"/>
</dbReference>
<dbReference type="GO" id="GO:0016020">
    <property type="term" value="C:membrane"/>
    <property type="evidence" value="ECO:0007669"/>
    <property type="project" value="UniProtKB-SubCell"/>
</dbReference>
<dbReference type="PANTHER" id="PTHR21419:SF23">
    <property type="entry name" value="PROTEIN DEFECTIVE IN EXINE FORMATION 1"/>
    <property type="match status" value="1"/>
</dbReference>
<evidence type="ECO:0000256" key="4">
    <source>
        <dbReference type="ARBA" id="ARBA00023136"/>
    </source>
</evidence>
<keyword evidence="2" id="KW-0812">Transmembrane</keyword>
<proteinExistence type="predicted"/>
<dbReference type="PANTHER" id="PTHR21419">
    <property type="match status" value="1"/>
</dbReference>
<evidence type="ECO:0000313" key="7">
    <source>
        <dbReference type="Proteomes" id="UP001189624"/>
    </source>
</evidence>
<evidence type="ECO:0000256" key="2">
    <source>
        <dbReference type="ARBA" id="ARBA00022692"/>
    </source>
</evidence>
<evidence type="ECO:0000256" key="5">
    <source>
        <dbReference type="SAM" id="MobiDB-lite"/>
    </source>
</evidence>
<dbReference type="InterPro" id="IPR045232">
    <property type="entry name" value="FAM234"/>
</dbReference>
<dbReference type="InterPro" id="IPR028994">
    <property type="entry name" value="Integrin_alpha_N"/>
</dbReference>
<feature type="region of interest" description="Disordered" evidence="5">
    <location>
        <begin position="393"/>
        <end position="456"/>
    </location>
</feature>
<accession>A0AA86VBA9</accession>
<dbReference type="InterPro" id="IPR015943">
    <property type="entry name" value="WD40/YVTN_repeat-like_dom_sf"/>
</dbReference>
<evidence type="ECO:0008006" key="8">
    <source>
        <dbReference type="Google" id="ProtNLM"/>
    </source>
</evidence>
<organism evidence="6 7">
    <name type="scientific">Sphenostylis stenocarpa</name>
    <dbReference type="NCBI Taxonomy" id="92480"/>
    <lineage>
        <taxon>Eukaryota</taxon>
        <taxon>Viridiplantae</taxon>
        <taxon>Streptophyta</taxon>
        <taxon>Embryophyta</taxon>
        <taxon>Tracheophyta</taxon>
        <taxon>Spermatophyta</taxon>
        <taxon>Magnoliopsida</taxon>
        <taxon>eudicotyledons</taxon>
        <taxon>Gunneridae</taxon>
        <taxon>Pentapetalae</taxon>
        <taxon>rosids</taxon>
        <taxon>fabids</taxon>
        <taxon>Fabales</taxon>
        <taxon>Fabaceae</taxon>
        <taxon>Papilionoideae</taxon>
        <taxon>50 kb inversion clade</taxon>
        <taxon>NPAAA clade</taxon>
        <taxon>indigoferoid/millettioid clade</taxon>
        <taxon>Phaseoleae</taxon>
        <taxon>Sphenostylis</taxon>
    </lineage>
</organism>
<dbReference type="Gene3D" id="2.130.10.10">
    <property type="entry name" value="YVTN repeat-like/Quinoprotein amine dehydrogenase"/>
    <property type="match status" value="1"/>
</dbReference>
<reference evidence="6" key="1">
    <citation type="submission" date="2023-10" db="EMBL/GenBank/DDBJ databases">
        <authorList>
            <person name="Domelevo Entfellner J.-B."/>
        </authorList>
    </citation>
    <scope>NUCLEOTIDE SEQUENCE</scope>
</reference>
<name>A0AA86VBA9_9FABA</name>
<sequence>MTSSENKLSVSADICPRDFRRGKYCCAELIRLKFRPESISYGCPDQETDLYTNVFLDAERNCITHQSGGPNSTADDMKPCSRIKPLLLLLLPLLLLHHAATVVLSNDSKSKTSFREREASEDSLGYPEIDEDALMNSKCPKNLELRWQTEVSSSIYANPLIADINSDGKLEIVVPSFVHYLEVLEGADGDKMPGWPAFHQSTVHSSPLLYDIDKDGVREIALATYNGEVLFFRVSGYMMSDKLEVPRRKVPKKWFVGLDPDPVDRSYPDVHDDQLVQDATIKHSMSQMNGSSHEAKSSAATSTENHFDTTKLSNPEPEKKINGSQVDEIKVPNLKPEKKTNGSQVDESIKLPNLEPEKKINGSQVEDSIKVPNLELEKKMNGSQVHESIEVPNLEPEKKTNGSQVHESIKVPTNADNSSVNTGSLETVHADSKTNTGRRLLEDKNSEGAEQGGFESKDKEGIHAATVENDEGLEADADSSFELFRNSEELADEYSYDYDDYVDETMWADEEWTEVRHDKLEDFVNVDSHILCTPVIADIDNDGVSEMIVAVSYFFDHEYYDNEEHRKELGEIDIGKYVAGGIVVYNLDTKQIKWTAELDLSTDTSNFRAYIYSSPTVVDLDGDGNLDILVGTSYGLFYVLDHHGNVREKFPLEMAEIQGSVAAADVNDDGKIELVTADTHGNVAVWTPKGDLIWEKHLKSLIPQLLSPSGEGWLVGIEDYWV</sequence>
<feature type="compositionally biased region" description="Polar residues" evidence="5">
    <location>
        <begin position="284"/>
        <end position="304"/>
    </location>
</feature>
<feature type="compositionally biased region" description="Basic and acidic residues" evidence="5">
    <location>
        <begin position="316"/>
        <end position="340"/>
    </location>
</feature>
<evidence type="ECO:0000256" key="1">
    <source>
        <dbReference type="ARBA" id="ARBA00004167"/>
    </source>
</evidence>
<protein>
    <recommendedName>
        <fullName evidence="8">Protein DEFECTIVE IN EXINE FORMATION 1</fullName>
    </recommendedName>
</protein>
<keyword evidence="3" id="KW-1133">Transmembrane helix</keyword>
<comment type="subcellular location">
    <subcellularLocation>
        <location evidence="1">Membrane</location>
        <topology evidence="1">Single-pass membrane protein</topology>
    </subcellularLocation>
</comment>
<feature type="region of interest" description="Disordered" evidence="5">
    <location>
        <begin position="284"/>
        <end position="363"/>
    </location>
</feature>
<keyword evidence="4" id="KW-0472">Membrane</keyword>
<keyword evidence="7" id="KW-1185">Reference proteome</keyword>
<dbReference type="Gramene" id="rna-AYBTSS11_LOCUS13609">
    <property type="protein sequence ID" value="CAJ1949214.1"/>
    <property type="gene ID" value="gene-AYBTSS11_LOCUS13609"/>
</dbReference>
<gene>
    <name evidence="6" type="ORF">AYBTSS11_LOCUS13609</name>
</gene>
<evidence type="ECO:0000256" key="3">
    <source>
        <dbReference type="ARBA" id="ARBA00022989"/>
    </source>
</evidence>